<sequence>MKSIFNNQIVRMVRDEVSDLRKKNTDTKPNQETQPTFYHCPSSATSTTDSYSHTASSTAGYSQTGTYPSLPTEHQHQHRERQSLIGKIESTKTNLGNMVEDAFVNVTNKLNGAVTIGRNARELLRNGAIIQLVSKHSGHLLQIVMCSNGTLAFDGNGLASSFNTYFTVEEGTTGRLRLHNNYNYLAFEDKQPSIISLPPGPKNNVNIDFRVHDIIGSSELVAFESCAYKNCFISILGDGHLKTTHIKEKNIDAQFSILSVPVHQPPVFPQQAQPYQQYNMNPYGGQLHNSANPYLPHQSSMSEVQPSAPPPPSYDEAVSSSLYPQIK</sequence>
<feature type="region of interest" description="Disordered" evidence="1">
    <location>
        <begin position="20"/>
        <end position="82"/>
    </location>
</feature>
<organism evidence="2 3">
    <name type="scientific">Adineta ricciae</name>
    <name type="common">Rotifer</name>
    <dbReference type="NCBI Taxonomy" id="249248"/>
    <lineage>
        <taxon>Eukaryota</taxon>
        <taxon>Metazoa</taxon>
        <taxon>Spiralia</taxon>
        <taxon>Gnathifera</taxon>
        <taxon>Rotifera</taxon>
        <taxon>Eurotatoria</taxon>
        <taxon>Bdelloidea</taxon>
        <taxon>Adinetida</taxon>
        <taxon>Adinetidae</taxon>
        <taxon>Adineta</taxon>
    </lineage>
</organism>
<dbReference type="EMBL" id="CAJNOR010000423">
    <property type="protein sequence ID" value="CAF0910078.1"/>
    <property type="molecule type" value="Genomic_DNA"/>
</dbReference>
<evidence type="ECO:0000313" key="2">
    <source>
        <dbReference type="EMBL" id="CAF0910078.1"/>
    </source>
</evidence>
<proteinExistence type="predicted"/>
<feature type="compositionally biased region" description="Polar residues" evidence="1">
    <location>
        <begin position="287"/>
        <end position="305"/>
    </location>
</feature>
<dbReference type="AlphaFoldDB" id="A0A814A791"/>
<protein>
    <submittedName>
        <fullName evidence="2">Uncharacterized protein</fullName>
    </submittedName>
</protein>
<comment type="caution">
    <text evidence="2">The sequence shown here is derived from an EMBL/GenBank/DDBJ whole genome shotgun (WGS) entry which is preliminary data.</text>
</comment>
<keyword evidence="3" id="KW-1185">Reference proteome</keyword>
<dbReference type="Proteomes" id="UP000663828">
    <property type="component" value="Unassembled WGS sequence"/>
</dbReference>
<feature type="region of interest" description="Disordered" evidence="1">
    <location>
        <begin position="278"/>
        <end position="327"/>
    </location>
</feature>
<feature type="compositionally biased region" description="Polar residues" evidence="1">
    <location>
        <begin position="318"/>
        <end position="327"/>
    </location>
</feature>
<evidence type="ECO:0000256" key="1">
    <source>
        <dbReference type="SAM" id="MobiDB-lite"/>
    </source>
</evidence>
<gene>
    <name evidence="2" type="ORF">XAT740_LOCUS8487</name>
</gene>
<name>A0A814A791_ADIRI</name>
<feature type="compositionally biased region" description="Polar residues" evidence="1">
    <location>
        <begin position="27"/>
        <end position="69"/>
    </location>
</feature>
<evidence type="ECO:0000313" key="3">
    <source>
        <dbReference type="Proteomes" id="UP000663828"/>
    </source>
</evidence>
<reference evidence="2" key="1">
    <citation type="submission" date="2021-02" db="EMBL/GenBank/DDBJ databases">
        <authorList>
            <person name="Nowell W R."/>
        </authorList>
    </citation>
    <scope>NUCLEOTIDE SEQUENCE</scope>
</reference>
<accession>A0A814A791</accession>